<accession>A0AAP5AL57</accession>
<dbReference type="Proteomes" id="UP001226084">
    <property type="component" value="Unassembled WGS sequence"/>
</dbReference>
<organism evidence="1 2">
    <name type="scientific">Stenotrophomonas rhizophila</name>
    <dbReference type="NCBI Taxonomy" id="216778"/>
    <lineage>
        <taxon>Bacteria</taxon>
        <taxon>Pseudomonadati</taxon>
        <taxon>Pseudomonadota</taxon>
        <taxon>Gammaproteobacteria</taxon>
        <taxon>Lysobacterales</taxon>
        <taxon>Lysobacteraceae</taxon>
        <taxon>Stenotrophomonas</taxon>
    </lineage>
</organism>
<name>A0AAP5AL57_9GAMM</name>
<sequence>MAFSKGIMGAVVTGAVNTRHTYAVDCSLTEW</sequence>
<protein>
    <submittedName>
        <fullName evidence="1">Uncharacterized protein</fullName>
    </submittedName>
</protein>
<dbReference type="EMBL" id="JAUTAS010000001">
    <property type="protein sequence ID" value="MDQ1110091.1"/>
    <property type="molecule type" value="Genomic_DNA"/>
</dbReference>
<evidence type="ECO:0000313" key="2">
    <source>
        <dbReference type="Proteomes" id="UP001226084"/>
    </source>
</evidence>
<gene>
    <name evidence="1" type="ORF">QE424_003250</name>
</gene>
<evidence type="ECO:0000313" key="1">
    <source>
        <dbReference type="EMBL" id="MDQ1110091.1"/>
    </source>
</evidence>
<comment type="caution">
    <text evidence="1">The sequence shown here is derived from an EMBL/GenBank/DDBJ whole genome shotgun (WGS) entry which is preliminary data.</text>
</comment>
<proteinExistence type="predicted"/>
<dbReference type="AlphaFoldDB" id="A0AAP5AL57"/>
<reference evidence="1" key="1">
    <citation type="submission" date="2023-07" db="EMBL/GenBank/DDBJ databases">
        <title>Functional and genomic diversity of the sorghum phyllosphere microbiome.</title>
        <authorList>
            <person name="Shade A."/>
        </authorList>
    </citation>
    <scope>NUCLEOTIDE SEQUENCE</scope>
    <source>
        <strain evidence="1">SORGH_AS_0457</strain>
    </source>
</reference>